<dbReference type="OrthoDB" id="9809356at2"/>
<evidence type="ECO:0000256" key="4">
    <source>
        <dbReference type="ARBA" id="ARBA00022723"/>
    </source>
</evidence>
<dbReference type="Proteomes" id="UP000190814">
    <property type="component" value="Unassembled WGS sequence"/>
</dbReference>
<dbReference type="Pfam" id="PF02875">
    <property type="entry name" value="Mur_ligase_C"/>
    <property type="match status" value="1"/>
</dbReference>
<dbReference type="SUPFAM" id="SSF53623">
    <property type="entry name" value="MurD-like peptide ligases, catalytic domain"/>
    <property type="match status" value="1"/>
</dbReference>
<accession>A0A1T4VMR2</accession>
<dbReference type="InterPro" id="IPR036615">
    <property type="entry name" value="Mur_ligase_C_dom_sf"/>
</dbReference>
<keyword evidence="3" id="KW-0436">Ligase</keyword>
<dbReference type="AlphaFoldDB" id="A0A1T4VMR2"/>
<evidence type="ECO:0000256" key="9">
    <source>
        <dbReference type="ARBA" id="ARBA00047493"/>
    </source>
</evidence>
<name>A0A1T4VMR2_9FIRM</name>
<dbReference type="GO" id="GO:0005524">
    <property type="term" value="F:ATP binding"/>
    <property type="evidence" value="ECO:0007669"/>
    <property type="project" value="UniProtKB-KW"/>
</dbReference>
<comment type="catalytic activity">
    <reaction evidence="9">
        <text>(6S)-5,6,7,8-tetrahydrofolyl-(gamma-L-Glu)(n) + L-glutamate + ATP = (6S)-5,6,7,8-tetrahydrofolyl-(gamma-L-Glu)(n+1) + ADP + phosphate + H(+)</text>
        <dbReference type="Rhea" id="RHEA:10580"/>
        <dbReference type="Rhea" id="RHEA-COMP:14738"/>
        <dbReference type="Rhea" id="RHEA-COMP:14740"/>
        <dbReference type="ChEBI" id="CHEBI:15378"/>
        <dbReference type="ChEBI" id="CHEBI:29985"/>
        <dbReference type="ChEBI" id="CHEBI:30616"/>
        <dbReference type="ChEBI" id="CHEBI:43474"/>
        <dbReference type="ChEBI" id="CHEBI:141005"/>
        <dbReference type="ChEBI" id="CHEBI:456216"/>
        <dbReference type="EC" id="6.3.2.17"/>
    </reaction>
</comment>
<dbReference type="Gene3D" id="3.40.1190.10">
    <property type="entry name" value="Mur-like, catalytic domain"/>
    <property type="match status" value="1"/>
</dbReference>
<keyword evidence="4" id="KW-0479">Metal-binding</keyword>
<evidence type="ECO:0000256" key="8">
    <source>
        <dbReference type="ARBA" id="ARBA00030592"/>
    </source>
</evidence>
<dbReference type="GO" id="GO:0046872">
    <property type="term" value="F:metal ion binding"/>
    <property type="evidence" value="ECO:0007669"/>
    <property type="project" value="UniProtKB-KW"/>
</dbReference>
<dbReference type="NCBIfam" id="TIGR01499">
    <property type="entry name" value="folC"/>
    <property type="match status" value="1"/>
</dbReference>
<evidence type="ECO:0000313" key="12">
    <source>
        <dbReference type="EMBL" id="SKA66229.1"/>
    </source>
</evidence>
<dbReference type="RefSeq" id="WP_078766117.1">
    <property type="nucleotide sequence ID" value="NZ_FUXZ01000007.1"/>
</dbReference>
<dbReference type="SUPFAM" id="SSF53244">
    <property type="entry name" value="MurD-like peptide ligases, peptide-binding domain"/>
    <property type="match status" value="1"/>
</dbReference>
<feature type="domain" description="Mur ligase C-terminal" evidence="10">
    <location>
        <begin position="332"/>
        <end position="444"/>
    </location>
</feature>
<dbReference type="PANTHER" id="PTHR11136:SF0">
    <property type="entry name" value="DIHYDROFOLATE SYNTHETASE-RELATED"/>
    <property type="match status" value="1"/>
</dbReference>
<gene>
    <name evidence="12" type="ORF">SAMN02745111_01251</name>
</gene>
<dbReference type="PROSITE" id="PS01012">
    <property type="entry name" value="FOLYLPOLYGLU_SYNT_2"/>
    <property type="match status" value="1"/>
</dbReference>
<evidence type="ECO:0000256" key="1">
    <source>
        <dbReference type="ARBA" id="ARBA00008276"/>
    </source>
</evidence>
<keyword evidence="6" id="KW-0067">ATP-binding</keyword>
<dbReference type="GO" id="GO:0008841">
    <property type="term" value="F:dihydrofolate synthase activity"/>
    <property type="evidence" value="ECO:0007669"/>
    <property type="project" value="TreeGrafter"/>
</dbReference>
<dbReference type="EC" id="6.3.2.17" evidence="2"/>
<proteinExistence type="inferred from homology"/>
<evidence type="ECO:0000313" key="13">
    <source>
        <dbReference type="Proteomes" id="UP000190814"/>
    </source>
</evidence>
<dbReference type="InterPro" id="IPR013221">
    <property type="entry name" value="Mur_ligase_cen"/>
</dbReference>
<comment type="similarity">
    <text evidence="1">Belongs to the folylpolyglutamate synthase family.</text>
</comment>
<evidence type="ECO:0000256" key="5">
    <source>
        <dbReference type="ARBA" id="ARBA00022741"/>
    </source>
</evidence>
<dbReference type="EMBL" id="FUXZ01000007">
    <property type="protein sequence ID" value="SKA66229.1"/>
    <property type="molecule type" value="Genomic_DNA"/>
</dbReference>
<evidence type="ECO:0000256" key="2">
    <source>
        <dbReference type="ARBA" id="ARBA00013025"/>
    </source>
</evidence>
<keyword evidence="7" id="KW-0460">Magnesium</keyword>
<dbReference type="InterPro" id="IPR036565">
    <property type="entry name" value="Mur-like_cat_sf"/>
</dbReference>
<dbReference type="STRING" id="39495.SAMN02745111_01251"/>
<dbReference type="PANTHER" id="PTHR11136">
    <property type="entry name" value="FOLYLPOLYGLUTAMATE SYNTHASE-RELATED"/>
    <property type="match status" value="1"/>
</dbReference>
<dbReference type="InterPro" id="IPR001645">
    <property type="entry name" value="Folylpolyglutamate_synth"/>
</dbReference>
<dbReference type="InterPro" id="IPR018109">
    <property type="entry name" value="Folylpolyglutamate_synth_CS"/>
</dbReference>
<keyword evidence="13" id="KW-1185">Reference proteome</keyword>
<evidence type="ECO:0000259" key="10">
    <source>
        <dbReference type="Pfam" id="PF02875"/>
    </source>
</evidence>
<dbReference type="GO" id="GO:0005737">
    <property type="term" value="C:cytoplasm"/>
    <property type="evidence" value="ECO:0007669"/>
    <property type="project" value="TreeGrafter"/>
</dbReference>
<reference evidence="12 13" key="1">
    <citation type="submission" date="2017-02" db="EMBL/GenBank/DDBJ databases">
        <authorList>
            <person name="Peterson S.W."/>
        </authorList>
    </citation>
    <scope>NUCLEOTIDE SEQUENCE [LARGE SCALE GENOMIC DNA]</scope>
    <source>
        <strain evidence="12 13">ATCC 35992</strain>
    </source>
</reference>
<feature type="domain" description="Mur ligase central" evidence="11">
    <location>
        <begin position="77"/>
        <end position="295"/>
    </location>
</feature>
<sequence>MKVNKQDLMKNPKVANRLTKMDMNPLTTSNHKINTYEEARAFVRGCSDGKIELGLENVRNLMEKLGNPQESLSIIHVAGTNGKGSVIAFLTSIFEKAGLRVGRFTSPAVFSYEEMFYADKSNITDDEYIEITSEVADKYDDLVNEGRYKPTTFEVEFAIACLFFKMKRCDIVLIETGMGGGLDATNIIQRPICTVITSISMDHMAYLGKNISDIAKAKAGIIKFGIPCISIEQSDEVKMVLDSVAKERLTAVTYVDKSKSSLYETTNDLRTFLGGTTDAIGLKGDFQIENSLLARKVAMFIFNNILGSSLGNMEDYFEGIINEGIKTAVHPGRFEKISDNPDIYIDGAHNEDAAIKLANSIDRYFGDRPVVMIMGIFKDKDYKTIAKVLAPKATKVCVVSPKSDRGLDTKVLEDVVSKYCNDTKSFNEYKDAVLSALDYAGKNDYDKTNQPVILICGTLSILKDMKDIVGTLKVD</sequence>
<evidence type="ECO:0000259" key="11">
    <source>
        <dbReference type="Pfam" id="PF08245"/>
    </source>
</evidence>
<dbReference type="Gene3D" id="3.90.190.20">
    <property type="entry name" value="Mur ligase, C-terminal domain"/>
    <property type="match status" value="1"/>
</dbReference>
<dbReference type="GO" id="GO:0004326">
    <property type="term" value="F:tetrahydrofolylpolyglutamate synthase activity"/>
    <property type="evidence" value="ECO:0007669"/>
    <property type="project" value="UniProtKB-EC"/>
</dbReference>
<evidence type="ECO:0000256" key="7">
    <source>
        <dbReference type="ARBA" id="ARBA00022842"/>
    </source>
</evidence>
<dbReference type="PIRSF" id="PIRSF001563">
    <property type="entry name" value="Folylpolyglu_synth"/>
    <property type="match status" value="1"/>
</dbReference>
<dbReference type="Pfam" id="PF08245">
    <property type="entry name" value="Mur_ligase_M"/>
    <property type="match status" value="1"/>
</dbReference>
<dbReference type="InterPro" id="IPR004101">
    <property type="entry name" value="Mur_ligase_C"/>
</dbReference>
<evidence type="ECO:0000256" key="6">
    <source>
        <dbReference type="ARBA" id="ARBA00022840"/>
    </source>
</evidence>
<organism evidence="12 13">
    <name type="scientific">Eubacterium uniforme</name>
    <dbReference type="NCBI Taxonomy" id="39495"/>
    <lineage>
        <taxon>Bacteria</taxon>
        <taxon>Bacillati</taxon>
        <taxon>Bacillota</taxon>
        <taxon>Clostridia</taxon>
        <taxon>Eubacteriales</taxon>
        <taxon>Eubacteriaceae</taxon>
        <taxon>Eubacterium</taxon>
    </lineage>
</organism>
<keyword evidence="5" id="KW-0547">Nucleotide-binding</keyword>
<protein>
    <recommendedName>
        <fullName evidence="2">tetrahydrofolate synthase</fullName>
        <ecNumber evidence="2">6.3.2.17</ecNumber>
    </recommendedName>
    <alternativeName>
        <fullName evidence="8">Tetrahydrofolylpolyglutamate synthase</fullName>
    </alternativeName>
</protein>
<evidence type="ECO:0000256" key="3">
    <source>
        <dbReference type="ARBA" id="ARBA00022598"/>
    </source>
</evidence>